<keyword evidence="2" id="KW-1185">Reference proteome</keyword>
<dbReference type="EMBL" id="JADFTT010000841">
    <property type="protein sequence ID" value="KAG5758369.1"/>
    <property type="molecule type" value="Genomic_DNA"/>
</dbReference>
<dbReference type="OrthoDB" id="5103210at2759"/>
<protein>
    <submittedName>
        <fullName evidence="1">Uncharacterized protein</fullName>
    </submittedName>
</protein>
<reference evidence="1" key="1">
    <citation type="journal article" date="2020" name="bioRxiv">
        <title>Historical genomics reveals the evolutionary mechanisms behind multiple outbreaks of the host-specific coffee wilt pathogen Fusarium xylarioides.</title>
        <authorList>
            <person name="Peck D."/>
            <person name="Nowell R.W."/>
            <person name="Flood J."/>
            <person name="Ryan M.J."/>
            <person name="Barraclough T.G."/>
        </authorList>
    </citation>
    <scope>NUCLEOTIDE SEQUENCE</scope>
    <source>
        <strain evidence="1">IMI 127659i</strain>
    </source>
</reference>
<name>A0A9P7ILP7_9HYPO</name>
<comment type="caution">
    <text evidence="1">The sequence shown here is derived from an EMBL/GenBank/DDBJ whole genome shotgun (WGS) entry which is preliminary data.</text>
</comment>
<reference evidence="1" key="2">
    <citation type="submission" date="2020-10" db="EMBL/GenBank/DDBJ databases">
        <authorList>
            <person name="Peck L.D."/>
            <person name="Nowell R.W."/>
            <person name="Flood J."/>
            <person name="Ryan M.J."/>
            <person name="Barraclough T.G."/>
        </authorList>
    </citation>
    <scope>NUCLEOTIDE SEQUENCE</scope>
    <source>
        <strain evidence="1">IMI 127659i</strain>
    </source>
</reference>
<dbReference type="AlphaFoldDB" id="A0A9P7ILP7"/>
<gene>
    <name evidence="1" type="ORF">H9Q72_013503</name>
</gene>
<accession>A0A9P7ILP7</accession>
<dbReference type="Proteomes" id="UP000750502">
    <property type="component" value="Unassembled WGS sequence"/>
</dbReference>
<proteinExistence type="predicted"/>
<evidence type="ECO:0000313" key="1">
    <source>
        <dbReference type="EMBL" id="KAG5758369.1"/>
    </source>
</evidence>
<evidence type="ECO:0000313" key="2">
    <source>
        <dbReference type="Proteomes" id="UP000750502"/>
    </source>
</evidence>
<organism evidence="1 2">
    <name type="scientific">Fusarium xylarioides</name>
    <dbReference type="NCBI Taxonomy" id="221167"/>
    <lineage>
        <taxon>Eukaryota</taxon>
        <taxon>Fungi</taxon>
        <taxon>Dikarya</taxon>
        <taxon>Ascomycota</taxon>
        <taxon>Pezizomycotina</taxon>
        <taxon>Sordariomycetes</taxon>
        <taxon>Hypocreomycetidae</taxon>
        <taxon>Hypocreales</taxon>
        <taxon>Nectriaceae</taxon>
        <taxon>Fusarium</taxon>
        <taxon>Fusarium fujikuroi species complex</taxon>
    </lineage>
</organism>
<sequence>MNPSIPPSAPWHPENQNRIPGTWRVYAFLGPNVQLVVSIRPARHDDPHLRDWADFESINDMRAGTTFLITSQNAMRELYNLRRYVFPFHEVDVIELQTMGLDERTVA</sequence>